<keyword evidence="4" id="KW-0349">Heme</keyword>
<dbReference type="GO" id="GO:0005506">
    <property type="term" value="F:iron ion binding"/>
    <property type="evidence" value="ECO:0007669"/>
    <property type="project" value="InterPro"/>
</dbReference>
<reference evidence="12" key="1">
    <citation type="journal article" date="2021" name="J. Hered.">
        <title>Genome Assembly of Salicaceae Populus deltoides (Eastern Cottonwood) I-69 Based on Nanopore Sequencing and Hi-C Technologies.</title>
        <authorList>
            <person name="Bai S."/>
            <person name="Wu H."/>
            <person name="Zhang J."/>
            <person name="Pan Z."/>
            <person name="Zhao W."/>
            <person name="Li Z."/>
            <person name="Tong C."/>
        </authorList>
    </citation>
    <scope>NUCLEOTIDE SEQUENCE</scope>
    <source>
        <tissue evidence="12">Leaf</tissue>
    </source>
</reference>
<dbReference type="GO" id="GO:0016020">
    <property type="term" value="C:membrane"/>
    <property type="evidence" value="ECO:0007669"/>
    <property type="project" value="UniProtKB-SubCell"/>
</dbReference>
<keyword evidence="11" id="KW-0472">Membrane</keyword>
<evidence type="ECO:0000256" key="9">
    <source>
        <dbReference type="ARBA" id="ARBA00023004"/>
    </source>
</evidence>
<comment type="caution">
    <text evidence="12">The sequence shown here is derived from an EMBL/GenBank/DDBJ whole genome shotgun (WGS) entry which is preliminary data.</text>
</comment>
<dbReference type="GO" id="GO:0020037">
    <property type="term" value="F:heme binding"/>
    <property type="evidence" value="ECO:0007669"/>
    <property type="project" value="InterPro"/>
</dbReference>
<comment type="similarity">
    <text evidence="3">Belongs to the cytochrome P450 family.</text>
</comment>
<keyword evidence="10" id="KW-0503">Monooxygenase</keyword>
<gene>
    <name evidence="12" type="ORF">H0E87_027526</name>
</gene>
<sequence>MISLTKERSLLAGGFNVVDDLYPSLECLQGVIGMKAEKVLAQINQILDNIINEHKEMGNSETIDEDLVDMLVRLQEDGTFKCPIEYSTSKLASRQ</sequence>
<keyword evidence="8" id="KW-0560">Oxidoreductase</keyword>
<dbReference type="EMBL" id="JACEGQ020000016">
    <property type="protein sequence ID" value="KAH8486085.1"/>
    <property type="molecule type" value="Genomic_DNA"/>
</dbReference>
<keyword evidence="13" id="KW-1185">Reference proteome</keyword>
<evidence type="ECO:0000256" key="10">
    <source>
        <dbReference type="ARBA" id="ARBA00023033"/>
    </source>
</evidence>
<evidence type="ECO:0000256" key="4">
    <source>
        <dbReference type="ARBA" id="ARBA00022617"/>
    </source>
</evidence>
<dbReference type="SUPFAM" id="SSF48264">
    <property type="entry name" value="Cytochrome P450"/>
    <property type="match status" value="1"/>
</dbReference>
<evidence type="ECO:0000256" key="3">
    <source>
        <dbReference type="ARBA" id="ARBA00010617"/>
    </source>
</evidence>
<dbReference type="InterPro" id="IPR052306">
    <property type="entry name" value="CYP450_71D"/>
</dbReference>
<dbReference type="Proteomes" id="UP000807159">
    <property type="component" value="Chromosome 16"/>
</dbReference>
<evidence type="ECO:0000256" key="2">
    <source>
        <dbReference type="ARBA" id="ARBA00004167"/>
    </source>
</evidence>
<comment type="subcellular location">
    <subcellularLocation>
        <location evidence="2">Membrane</location>
        <topology evidence="2">Single-pass membrane protein</topology>
    </subcellularLocation>
</comment>
<proteinExistence type="inferred from homology"/>
<dbReference type="InterPro" id="IPR036396">
    <property type="entry name" value="Cyt_P450_sf"/>
</dbReference>
<name>A0A8T2WXJ1_POPDE</name>
<dbReference type="PANTHER" id="PTHR47953:SF19">
    <property type="entry name" value="OS06G0641600 PROTEIN"/>
    <property type="match status" value="1"/>
</dbReference>
<evidence type="ECO:0000256" key="6">
    <source>
        <dbReference type="ARBA" id="ARBA00022723"/>
    </source>
</evidence>
<evidence type="ECO:0000256" key="1">
    <source>
        <dbReference type="ARBA" id="ARBA00001971"/>
    </source>
</evidence>
<dbReference type="AlphaFoldDB" id="A0A8T2WXJ1"/>
<keyword evidence="9" id="KW-0408">Iron</keyword>
<accession>A0A8T2WXJ1</accession>
<evidence type="ECO:0000256" key="7">
    <source>
        <dbReference type="ARBA" id="ARBA00022989"/>
    </source>
</evidence>
<keyword evidence="7" id="KW-1133">Transmembrane helix</keyword>
<comment type="cofactor">
    <cofactor evidence="1">
        <name>heme</name>
        <dbReference type="ChEBI" id="CHEBI:30413"/>
    </cofactor>
</comment>
<evidence type="ECO:0000256" key="5">
    <source>
        <dbReference type="ARBA" id="ARBA00022692"/>
    </source>
</evidence>
<protein>
    <submittedName>
        <fullName evidence="12">Uncharacterized protein</fullName>
    </submittedName>
</protein>
<dbReference type="GO" id="GO:0016705">
    <property type="term" value="F:oxidoreductase activity, acting on paired donors, with incorporation or reduction of molecular oxygen"/>
    <property type="evidence" value="ECO:0007669"/>
    <property type="project" value="InterPro"/>
</dbReference>
<keyword evidence="5" id="KW-0812">Transmembrane</keyword>
<evidence type="ECO:0000256" key="11">
    <source>
        <dbReference type="ARBA" id="ARBA00023136"/>
    </source>
</evidence>
<dbReference type="PANTHER" id="PTHR47953">
    <property type="entry name" value="OS08G0105600 PROTEIN"/>
    <property type="match status" value="1"/>
</dbReference>
<feature type="non-terminal residue" evidence="12">
    <location>
        <position position="95"/>
    </location>
</feature>
<dbReference type="GO" id="GO:0004497">
    <property type="term" value="F:monooxygenase activity"/>
    <property type="evidence" value="ECO:0007669"/>
    <property type="project" value="UniProtKB-KW"/>
</dbReference>
<organism evidence="12 13">
    <name type="scientific">Populus deltoides</name>
    <name type="common">Eastern poplar</name>
    <name type="synonym">Eastern cottonwood</name>
    <dbReference type="NCBI Taxonomy" id="3696"/>
    <lineage>
        <taxon>Eukaryota</taxon>
        <taxon>Viridiplantae</taxon>
        <taxon>Streptophyta</taxon>
        <taxon>Embryophyta</taxon>
        <taxon>Tracheophyta</taxon>
        <taxon>Spermatophyta</taxon>
        <taxon>Magnoliopsida</taxon>
        <taxon>eudicotyledons</taxon>
        <taxon>Gunneridae</taxon>
        <taxon>Pentapetalae</taxon>
        <taxon>rosids</taxon>
        <taxon>fabids</taxon>
        <taxon>Malpighiales</taxon>
        <taxon>Salicaceae</taxon>
        <taxon>Saliceae</taxon>
        <taxon>Populus</taxon>
    </lineage>
</organism>
<evidence type="ECO:0000256" key="8">
    <source>
        <dbReference type="ARBA" id="ARBA00023002"/>
    </source>
</evidence>
<evidence type="ECO:0000313" key="12">
    <source>
        <dbReference type="EMBL" id="KAH8486085.1"/>
    </source>
</evidence>
<evidence type="ECO:0000313" key="13">
    <source>
        <dbReference type="Proteomes" id="UP000807159"/>
    </source>
</evidence>
<keyword evidence="6" id="KW-0479">Metal-binding</keyword>